<evidence type="ECO:0000256" key="11">
    <source>
        <dbReference type="ARBA" id="ARBA00023134"/>
    </source>
</evidence>
<gene>
    <name evidence="12" type="ORF">Cni_G04246</name>
</gene>
<dbReference type="GO" id="GO:0009231">
    <property type="term" value="P:riboflavin biosynthetic process"/>
    <property type="evidence" value="ECO:0007669"/>
    <property type="project" value="UniProtKB-KW"/>
</dbReference>
<evidence type="ECO:0000256" key="9">
    <source>
        <dbReference type="ARBA" id="ARBA00022741"/>
    </source>
</evidence>
<comment type="pathway">
    <text evidence="2">Cofactor biosynthesis; riboflavin biosynthesis.</text>
</comment>
<proteinExistence type="inferred from homology"/>
<dbReference type="NCBIfam" id="TIGR00506">
    <property type="entry name" value="ribB"/>
    <property type="match status" value="1"/>
</dbReference>
<keyword evidence="5" id="KW-0150">Chloroplast</keyword>
<dbReference type="GO" id="GO:0008686">
    <property type="term" value="F:3,4-dihydroxy-2-butanone-4-phosphate synthase activity"/>
    <property type="evidence" value="ECO:0007669"/>
    <property type="project" value="InterPro"/>
</dbReference>
<dbReference type="InterPro" id="IPR000422">
    <property type="entry name" value="DHBP_synthase_RibB"/>
</dbReference>
<keyword evidence="7" id="KW-0934">Plastid</keyword>
<dbReference type="PANTHER" id="PTHR21327">
    <property type="entry name" value="GTP CYCLOHYDROLASE II-RELATED"/>
    <property type="match status" value="1"/>
</dbReference>
<accession>A0AAQ3JSM0</accession>
<dbReference type="SUPFAM" id="SSF142695">
    <property type="entry name" value="RibA-like"/>
    <property type="match status" value="1"/>
</dbReference>
<evidence type="ECO:0000313" key="12">
    <source>
        <dbReference type="EMBL" id="WOK95539.1"/>
    </source>
</evidence>
<evidence type="ECO:0000256" key="5">
    <source>
        <dbReference type="ARBA" id="ARBA00022528"/>
    </source>
</evidence>
<dbReference type="AlphaFoldDB" id="A0AAQ3JSM0"/>
<evidence type="ECO:0000256" key="1">
    <source>
        <dbReference type="ARBA" id="ARBA00004229"/>
    </source>
</evidence>
<dbReference type="FunFam" id="3.90.870.10:FF:000005">
    <property type="entry name" value="Bifunctional riboflavin biosynthesis protein RIBA 1 chloroplastic"/>
    <property type="match status" value="1"/>
</dbReference>
<comment type="similarity">
    <text evidence="3">In the N-terminal section; belongs to the DHBP synthase family.</text>
</comment>
<evidence type="ECO:0000256" key="10">
    <source>
        <dbReference type="ARBA" id="ARBA00022946"/>
    </source>
</evidence>
<dbReference type="Pfam" id="PF00926">
    <property type="entry name" value="DHBP_synthase"/>
    <property type="match status" value="1"/>
</dbReference>
<evidence type="ECO:0000313" key="13">
    <source>
        <dbReference type="Proteomes" id="UP001327560"/>
    </source>
</evidence>
<dbReference type="Proteomes" id="UP001327560">
    <property type="component" value="Chromosome 1"/>
</dbReference>
<evidence type="ECO:0000256" key="2">
    <source>
        <dbReference type="ARBA" id="ARBA00005104"/>
    </source>
</evidence>
<keyword evidence="8" id="KW-0479">Metal-binding</keyword>
<reference evidence="12 13" key="1">
    <citation type="submission" date="2023-10" db="EMBL/GenBank/DDBJ databases">
        <title>Chromosome-scale genome assembly provides insights into flower coloration mechanisms of Canna indica.</title>
        <authorList>
            <person name="Li C."/>
        </authorList>
    </citation>
    <scope>NUCLEOTIDE SEQUENCE [LARGE SCALE GENOMIC DNA]</scope>
    <source>
        <tissue evidence="12">Flower</tissue>
    </source>
</reference>
<evidence type="ECO:0000256" key="3">
    <source>
        <dbReference type="ARBA" id="ARBA00005520"/>
    </source>
</evidence>
<organism evidence="12 13">
    <name type="scientific">Canna indica</name>
    <name type="common">Indian-shot</name>
    <dbReference type="NCBI Taxonomy" id="4628"/>
    <lineage>
        <taxon>Eukaryota</taxon>
        <taxon>Viridiplantae</taxon>
        <taxon>Streptophyta</taxon>
        <taxon>Embryophyta</taxon>
        <taxon>Tracheophyta</taxon>
        <taxon>Spermatophyta</taxon>
        <taxon>Magnoliopsida</taxon>
        <taxon>Liliopsida</taxon>
        <taxon>Zingiberales</taxon>
        <taxon>Cannaceae</taxon>
        <taxon>Canna</taxon>
    </lineage>
</organism>
<comment type="similarity">
    <text evidence="4">In the C-terminal section; belongs to the GTP cyclohydrolase II family.</text>
</comment>
<keyword evidence="9" id="KW-0547">Nucleotide-binding</keyword>
<dbReference type="GO" id="GO:0046872">
    <property type="term" value="F:metal ion binding"/>
    <property type="evidence" value="ECO:0007669"/>
    <property type="project" value="UniProtKB-KW"/>
</dbReference>
<dbReference type="GO" id="GO:0009507">
    <property type="term" value="C:chloroplast"/>
    <property type="evidence" value="ECO:0007669"/>
    <property type="project" value="UniProtKB-SubCell"/>
</dbReference>
<keyword evidence="10" id="KW-0809">Transit peptide</keyword>
<dbReference type="SUPFAM" id="SSF55821">
    <property type="entry name" value="YrdC/RibB"/>
    <property type="match status" value="1"/>
</dbReference>
<dbReference type="GO" id="GO:0005525">
    <property type="term" value="F:GTP binding"/>
    <property type="evidence" value="ECO:0007669"/>
    <property type="project" value="UniProtKB-KW"/>
</dbReference>
<evidence type="ECO:0000256" key="8">
    <source>
        <dbReference type="ARBA" id="ARBA00022723"/>
    </source>
</evidence>
<dbReference type="InterPro" id="IPR036144">
    <property type="entry name" value="RibA-like_sf"/>
</dbReference>
<comment type="subcellular location">
    <subcellularLocation>
        <location evidence="1">Plastid</location>
        <location evidence="1">Chloroplast</location>
    </subcellularLocation>
</comment>
<keyword evidence="13" id="KW-1185">Reference proteome</keyword>
<dbReference type="Gene3D" id="3.40.50.10990">
    <property type="entry name" value="GTP cyclohydrolase II"/>
    <property type="match status" value="1"/>
</dbReference>
<dbReference type="GO" id="GO:0005829">
    <property type="term" value="C:cytosol"/>
    <property type="evidence" value="ECO:0007669"/>
    <property type="project" value="TreeGrafter"/>
</dbReference>
<name>A0AAQ3JSM0_9LILI</name>
<dbReference type="EMBL" id="CP136890">
    <property type="protein sequence ID" value="WOK95539.1"/>
    <property type="molecule type" value="Genomic_DNA"/>
</dbReference>
<keyword evidence="6" id="KW-0686">Riboflavin biosynthesis</keyword>
<keyword evidence="11" id="KW-0342">GTP-binding</keyword>
<evidence type="ECO:0000256" key="7">
    <source>
        <dbReference type="ARBA" id="ARBA00022640"/>
    </source>
</evidence>
<protein>
    <submittedName>
        <fullName evidence="12">Monofunctional riboflavin biosynthesis protein RIBA 3</fullName>
    </submittedName>
</protein>
<dbReference type="InterPro" id="IPR017945">
    <property type="entry name" value="DHBP_synth_RibB-like_a/b_dom"/>
</dbReference>
<evidence type="ECO:0000256" key="4">
    <source>
        <dbReference type="ARBA" id="ARBA00008976"/>
    </source>
</evidence>
<evidence type="ECO:0000256" key="6">
    <source>
        <dbReference type="ARBA" id="ARBA00022619"/>
    </source>
</evidence>
<sequence>MLSSPFLPQTLISSSCHRSFISIHNLSYGLIKKGWSGFRCSSVGGGETTGGVWFDGGSLKGSDNGSIVEGFDRAGSSFSTLNAEITQETVDFFVSDAEGDPDQPSEGFCSIDLAIHALREGKFVIAVDDEDDEGENEGDLIMAATLASTEAIAFMIRNGSGIISVGMKEDDLERLMIPMMSPITEIKDLSATAATITVDARITSSGLSAADRAKTILALASPDSKPGDFRRPGHVFPLKYRNGGVLKRAGHTEASVDLVTLAGLRPVSVLSTIIDPEDGSLAGLPALHMMAKEYNLPIISISDLIRYRRKREKLVEKIAVSRLPTKWGLFQAYCYQSRLDGTEHIAVVKVQSLFKFIGFCNFQLWSLSAFGKKINRVFTGYNIKVILY</sequence>
<dbReference type="Gene3D" id="3.90.870.10">
    <property type="entry name" value="DHBP synthase"/>
    <property type="match status" value="1"/>
</dbReference>
<dbReference type="PANTHER" id="PTHR21327:SF29">
    <property type="entry name" value="GTP CYCLOHYDROLASE-2"/>
    <property type="match status" value="1"/>
</dbReference>